<reference evidence="2" key="1">
    <citation type="journal article" date="2023" name="Mol. Ecol. Resour.">
        <title>Chromosome-level genome assembly of a triploid poplar Populus alba 'Berolinensis'.</title>
        <authorList>
            <person name="Chen S."/>
            <person name="Yu Y."/>
            <person name="Wang X."/>
            <person name="Wang S."/>
            <person name="Zhang T."/>
            <person name="Zhou Y."/>
            <person name="He R."/>
            <person name="Meng N."/>
            <person name="Wang Y."/>
            <person name="Liu W."/>
            <person name="Liu Z."/>
            <person name="Liu J."/>
            <person name="Guo Q."/>
            <person name="Huang H."/>
            <person name="Sederoff R.R."/>
            <person name="Wang G."/>
            <person name="Qu G."/>
            <person name="Chen S."/>
        </authorList>
    </citation>
    <scope>NUCLEOTIDE SEQUENCE</scope>
    <source>
        <strain evidence="2">SC-2020</strain>
    </source>
</reference>
<organism evidence="2 3">
    <name type="scientific">Populus alba x Populus x berolinensis</name>
    <dbReference type="NCBI Taxonomy" id="444605"/>
    <lineage>
        <taxon>Eukaryota</taxon>
        <taxon>Viridiplantae</taxon>
        <taxon>Streptophyta</taxon>
        <taxon>Embryophyta</taxon>
        <taxon>Tracheophyta</taxon>
        <taxon>Spermatophyta</taxon>
        <taxon>Magnoliopsida</taxon>
        <taxon>eudicotyledons</taxon>
        <taxon>Gunneridae</taxon>
        <taxon>Pentapetalae</taxon>
        <taxon>rosids</taxon>
        <taxon>fabids</taxon>
        <taxon>Malpighiales</taxon>
        <taxon>Salicaceae</taxon>
        <taxon>Saliceae</taxon>
        <taxon>Populus</taxon>
    </lineage>
</organism>
<sequence length="134" mass="15040">MALRTCCHNFEPLGYCEETSPSDEDLRLKPVQFEKQNISTRSSFDKEASRPGQSCGELDRRNGTSWATMSSLPAQATEKSDAPKEVVKKPRVLPIHPEDCWFLEVEKDGNGEEKSLRERSSDVEANQNLVIVGL</sequence>
<feature type="compositionally biased region" description="Basic and acidic residues" evidence="1">
    <location>
        <begin position="78"/>
        <end position="88"/>
    </location>
</feature>
<feature type="region of interest" description="Disordered" evidence="1">
    <location>
        <begin position="37"/>
        <end position="89"/>
    </location>
</feature>
<evidence type="ECO:0000256" key="1">
    <source>
        <dbReference type="SAM" id="MobiDB-lite"/>
    </source>
</evidence>
<accession>A0AAD6Q679</accession>
<comment type="caution">
    <text evidence="2">The sequence shown here is derived from an EMBL/GenBank/DDBJ whole genome shotgun (WGS) entry which is preliminary data.</text>
</comment>
<evidence type="ECO:0000313" key="3">
    <source>
        <dbReference type="Proteomes" id="UP001164929"/>
    </source>
</evidence>
<keyword evidence="3" id="KW-1185">Reference proteome</keyword>
<gene>
    <name evidence="2" type="ORF">NC653_028444</name>
</gene>
<dbReference type="EMBL" id="JAQIZT010000011">
    <property type="protein sequence ID" value="KAJ6980634.1"/>
    <property type="molecule type" value="Genomic_DNA"/>
</dbReference>
<protein>
    <submittedName>
        <fullName evidence="2">Uncharacterized protein</fullName>
    </submittedName>
</protein>
<proteinExistence type="predicted"/>
<dbReference type="AlphaFoldDB" id="A0AAD6Q679"/>
<evidence type="ECO:0000313" key="2">
    <source>
        <dbReference type="EMBL" id="KAJ6980634.1"/>
    </source>
</evidence>
<dbReference type="Proteomes" id="UP001164929">
    <property type="component" value="Chromosome 11"/>
</dbReference>
<name>A0AAD6Q679_9ROSI</name>
<feature type="compositionally biased region" description="Polar residues" evidence="1">
    <location>
        <begin position="63"/>
        <end position="74"/>
    </location>
</feature>